<dbReference type="InParanoid" id="A0A517SJ47"/>
<dbReference type="GO" id="GO:0005886">
    <property type="term" value="C:plasma membrane"/>
    <property type="evidence" value="ECO:0007669"/>
    <property type="project" value="UniProtKB-SubCell"/>
</dbReference>
<feature type="transmembrane region" description="Helical" evidence="7">
    <location>
        <begin position="78"/>
        <end position="103"/>
    </location>
</feature>
<keyword evidence="2" id="KW-0813">Transport</keyword>
<keyword evidence="6 7" id="KW-0472">Membrane</keyword>
<gene>
    <name evidence="8" type="primary">gltP</name>
    <name evidence="8" type="ORF">Pan44_41860</name>
</gene>
<dbReference type="GO" id="GO:0015293">
    <property type="term" value="F:symporter activity"/>
    <property type="evidence" value="ECO:0007669"/>
    <property type="project" value="UniProtKB-KW"/>
</dbReference>
<dbReference type="OrthoDB" id="9768885at2"/>
<dbReference type="Proteomes" id="UP000315700">
    <property type="component" value="Chromosome"/>
</dbReference>
<feature type="transmembrane region" description="Helical" evidence="7">
    <location>
        <begin position="270"/>
        <end position="297"/>
    </location>
</feature>
<feature type="transmembrane region" description="Helical" evidence="7">
    <location>
        <begin position="115"/>
        <end position="137"/>
    </location>
</feature>
<sequence>MESPANHVPDQDLLSTYDPPVKRRIPLHTKILIGLVIGAVLGLILNVAGTGRGPDANENGLADWLDSAVYWVEPVGKIFLRLMFMVVLPLVVSALALAVVEIGDLRRLGRMGLRTLLFTGILSGSAVLIGVTLVNVVQPGKGLPPELTERIIQQEGTKTKGRVQQAQSAKSLRDTLVDLIPENPLQEMVGALDGSSKGNGMLAVMVASLILGTAITVNPDKCQGLVSWLAGLNAVSMTVIEFAMRLAPVGAGCLVFTVTAQLGFPILKTLAWFVGACILGLALHLFGTYSIVLKVLARKSPLEFFRQCREAMLVALGTSSSNATLPTSIKVAIEDLKLPPRVSNFVLTVGATGNQNGTALFEGFVVLFLAQVTGVDLSFSQQFTVVLMSVLAGVGTAGVPGGSIPLIIVVMQSVGVPAEAIGIVFGVDRILDMCRTVVNVTGDLVVAQCVASSEPPEVVAAA</sequence>
<comment type="subcellular location">
    <subcellularLocation>
        <location evidence="1">Cell membrane</location>
        <topology evidence="1">Multi-pass membrane protein</topology>
    </subcellularLocation>
</comment>
<dbReference type="InterPro" id="IPR001991">
    <property type="entry name" value="Na-dicarboxylate_symporter"/>
</dbReference>
<dbReference type="RefSeq" id="WP_145033091.1">
    <property type="nucleotide sequence ID" value="NZ_CP036271.1"/>
</dbReference>
<protein>
    <submittedName>
        <fullName evidence="8">Proton glutamate symport protein</fullName>
    </submittedName>
</protein>
<evidence type="ECO:0000256" key="3">
    <source>
        <dbReference type="ARBA" id="ARBA00022475"/>
    </source>
</evidence>
<dbReference type="EMBL" id="CP036271">
    <property type="protein sequence ID" value="QDT56135.1"/>
    <property type="molecule type" value="Genomic_DNA"/>
</dbReference>
<dbReference type="FunCoup" id="A0A517SJ47">
    <property type="interactions" value="247"/>
</dbReference>
<organism evidence="8 9">
    <name type="scientific">Caulifigura coniformis</name>
    <dbReference type="NCBI Taxonomy" id="2527983"/>
    <lineage>
        <taxon>Bacteria</taxon>
        <taxon>Pseudomonadati</taxon>
        <taxon>Planctomycetota</taxon>
        <taxon>Planctomycetia</taxon>
        <taxon>Planctomycetales</taxon>
        <taxon>Planctomycetaceae</taxon>
        <taxon>Caulifigura</taxon>
    </lineage>
</organism>
<dbReference type="Gene3D" id="1.10.3860.10">
    <property type="entry name" value="Sodium:dicarboxylate symporter"/>
    <property type="match status" value="1"/>
</dbReference>
<dbReference type="PRINTS" id="PR00173">
    <property type="entry name" value="EDTRNSPORT"/>
</dbReference>
<reference evidence="8 9" key="1">
    <citation type="submission" date="2019-02" db="EMBL/GenBank/DDBJ databases">
        <title>Deep-cultivation of Planctomycetes and their phenomic and genomic characterization uncovers novel biology.</title>
        <authorList>
            <person name="Wiegand S."/>
            <person name="Jogler M."/>
            <person name="Boedeker C."/>
            <person name="Pinto D."/>
            <person name="Vollmers J."/>
            <person name="Rivas-Marin E."/>
            <person name="Kohn T."/>
            <person name="Peeters S.H."/>
            <person name="Heuer A."/>
            <person name="Rast P."/>
            <person name="Oberbeckmann S."/>
            <person name="Bunk B."/>
            <person name="Jeske O."/>
            <person name="Meyerdierks A."/>
            <person name="Storesund J.E."/>
            <person name="Kallscheuer N."/>
            <person name="Luecker S."/>
            <person name="Lage O.M."/>
            <person name="Pohl T."/>
            <person name="Merkel B.J."/>
            <person name="Hornburger P."/>
            <person name="Mueller R.-W."/>
            <person name="Bruemmer F."/>
            <person name="Labrenz M."/>
            <person name="Spormann A.M."/>
            <person name="Op den Camp H."/>
            <person name="Overmann J."/>
            <person name="Amann R."/>
            <person name="Jetten M.S.M."/>
            <person name="Mascher T."/>
            <person name="Medema M.H."/>
            <person name="Devos D.P."/>
            <person name="Kaster A.-K."/>
            <person name="Ovreas L."/>
            <person name="Rohde M."/>
            <person name="Galperin M.Y."/>
            <person name="Jogler C."/>
        </authorList>
    </citation>
    <scope>NUCLEOTIDE SEQUENCE [LARGE SCALE GENOMIC DNA]</scope>
    <source>
        <strain evidence="8 9">Pan44</strain>
    </source>
</reference>
<dbReference type="AlphaFoldDB" id="A0A517SJ47"/>
<evidence type="ECO:0000313" key="8">
    <source>
        <dbReference type="EMBL" id="QDT56135.1"/>
    </source>
</evidence>
<evidence type="ECO:0000256" key="5">
    <source>
        <dbReference type="ARBA" id="ARBA00022989"/>
    </source>
</evidence>
<dbReference type="SUPFAM" id="SSF118215">
    <property type="entry name" value="Proton glutamate symport protein"/>
    <property type="match status" value="1"/>
</dbReference>
<dbReference type="PANTHER" id="PTHR42865">
    <property type="entry name" value="PROTON/GLUTAMATE-ASPARTATE SYMPORTER"/>
    <property type="match status" value="1"/>
</dbReference>
<evidence type="ECO:0000256" key="4">
    <source>
        <dbReference type="ARBA" id="ARBA00022692"/>
    </source>
</evidence>
<evidence type="ECO:0000256" key="7">
    <source>
        <dbReference type="SAM" id="Phobius"/>
    </source>
</evidence>
<keyword evidence="4 7" id="KW-0812">Transmembrane</keyword>
<keyword evidence="5 7" id="KW-1133">Transmembrane helix</keyword>
<feature type="transmembrane region" description="Helical" evidence="7">
    <location>
        <begin position="198"/>
        <end position="217"/>
    </location>
</feature>
<evidence type="ECO:0000256" key="1">
    <source>
        <dbReference type="ARBA" id="ARBA00004651"/>
    </source>
</evidence>
<name>A0A517SJ47_9PLAN</name>
<dbReference type="Pfam" id="PF00375">
    <property type="entry name" value="SDF"/>
    <property type="match status" value="1"/>
</dbReference>
<keyword evidence="3" id="KW-1003">Cell membrane</keyword>
<dbReference type="InterPro" id="IPR036458">
    <property type="entry name" value="Na:dicarbo_symporter_sf"/>
</dbReference>
<accession>A0A517SJ47</accession>
<dbReference type="PANTHER" id="PTHR42865:SF7">
    <property type="entry name" value="PROTON_GLUTAMATE-ASPARTATE SYMPORTER"/>
    <property type="match status" value="1"/>
</dbReference>
<dbReference type="KEGG" id="ccos:Pan44_41860"/>
<evidence type="ECO:0000313" key="9">
    <source>
        <dbReference type="Proteomes" id="UP000315700"/>
    </source>
</evidence>
<evidence type="ECO:0000256" key="2">
    <source>
        <dbReference type="ARBA" id="ARBA00022448"/>
    </source>
</evidence>
<evidence type="ECO:0000256" key="6">
    <source>
        <dbReference type="ARBA" id="ARBA00023136"/>
    </source>
</evidence>
<proteinExistence type="predicted"/>
<keyword evidence="9" id="KW-1185">Reference proteome</keyword>
<dbReference type="GO" id="GO:0006835">
    <property type="term" value="P:dicarboxylic acid transport"/>
    <property type="evidence" value="ECO:0007669"/>
    <property type="project" value="TreeGrafter"/>
</dbReference>
<feature type="transmembrane region" description="Helical" evidence="7">
    <location>
        <begin position="31"/>
        <end position="49"/>
    </location>
</feature>